<organism evidence="1 2">
    <name type="scientific">[Candida] jaroonii</name>
    <dbReference type="NCBI Taxonomy" id="467808"/>
    <lineage>
        <taxon>Eukaryota</taxon>
        <taxon>Fungi</taxon>
        <taxon>Dikarya</taxon>
        <taxon>Ascomycota</taxon>
        <taxon>Saccharomycotina</taxon>
        <taxon>Pichiomycetes</taxon>
        <taxon>Debaryomycetaceae</taxon>
        <taxon>Yamadazyma</taxon>
    </lineage>
</organism>
<name>A0ACA9Y2V0_9ASCO</name>
<accession>A0ACA9Y2V0</accession>
<evidence type="ECO:0000313" key="1">
    <source>
        <dbReference type="EMBL" id="CAH6719288.1"/>
    </source>
</evidence>
<keyword evidence="2" id="KW-1185">Reference proteome</keyword>
<proteinExistence type="predicted"/>
<evidence type="ECO:0000313" key="2">
    <source>
        <dbReference type="Proteomes" id="UP001152531"/>
    </source>
</evidence>
<protein>
    <submittedName>
        <fullName evidence="1">Uncharacterized protein</fullName>
    </submittedName>
</protein>
<reference evidence="1" key="1">
    <citation type="submission" date="2022-06" db="EMBL/GenBank/DDBJ databases">
        <authorList>
            <person name="Legras J.-L."/>
            <person name="Devillers H."/>
            <person name="Grondin C."/>
        </authorList>
    </citation>
    <scope>NUCLEOTIDE SEQUENCE</scope>
    <source>
        <strain evidence="1">CLIB 1444</strain>
    </source>
</reference>
<gene>
    <name evidence="1" type="ORF">CLIB1444_02S05094</name>
</gene>
<dbReference type="EMBL" id="CALSDN010000002">
    <property type="protein sequence ID" value="CAH6719288.1"/>
    <property type="molecule type" value="Genomic_DNA"/>
</dbReference>
<dbReference type="Proteomes" id="UP001152531">
    <property type="component" value="Unassembled WGS sequence"/>
</dbReference>
<comment type="caution">
    <text evidence="1">The sequence shown here is derived from an EMBL/GenBank/DDBJ whole genome shotgun (WGS) entry which is preliminary data.</text>
</comment>
<sequence>MIQDYFQLTTKLIHDYIGSTHERNVKEEFRPSHNVNQYLIYQDQDKKKLLMVIDIILMTEKMQIISIFCTNDDNTEKIKINWDEIDEAKFPIDEINISNDLICKFNDHIKKSERDERLKQLFKKSLKSPKVMAVNENKLSDLKPRIDLDDPHPPIGPPPSHLIDVADSSRTRLPDKPDFDDEYEIKGKYQQNRPQVSMSIGDDDLYPGGIKNITDHDPLRIGGRGNGMSPSFNHPLFGNRSTSTRGDHPFGARYDEPFGPGEDDELTSQGLPGYRGTNNGIGFGQNNPFGGPPF</sequence>